<dbReference type="GO" id="GO:0031419">
    <property type="term" value="F:cobalamin binding"/>
    <property type="evidence" value="ECO:0007669"/>
    <property type="project" value="InterPro"/>
</dbReference>
<organism evidence="3 4">
    <name type="scientific">Ectothiorhodospira magna</name>
    <dbReference type="NCBI Taxonomy" id="867345"/>
    <lineage>
        <taxon>Bacteria</taxon>
        <taxon>Pseudomonadati</taxon>
        <taxon>Pseudomonadota</taxon>
        <taxon>Gammaproteobacteria</taxon>
        <taxon>Chromatiales</taxon>
        <taxon>Ectothiorhodospiraceae</taxon>
        <taxon>Ectothiorhodospira</taxon>
    </lineage>
</organism>
<dbReference type="GO" id="GO:0046872">
    <property type="term" value="F:metal ion binding"/>
    <property type="evidence" value="ECO:0007669"/>
    <property type="project" value="InterPro"/>
</dbReference>
<evidence type="ECO:0000313" key="3">
    <source>
        <dbReference type="EMBL" id="SEP93442.1"/>
    </source>
</evidence>
<dbReference type="SUPFAM" id="SSF52242">
    <property type="entry name" value="Cobalamin (vitamin B12)-binding domain"/>
    <property type="match status" value="1"/>
</dbReference>
<sequence length="335" mass="36466">MVTGRRPAGLDGRVPSRGHETETDPRMRGGDAPGTPPVGRAAHADNDHPQDLLDQDTRRLRTELSRVIEGEIIPRLMLVHRARGPEDGHCAKARTPDIPMTPDVQVSSIGTQAVETFSHLVMAQDTDAISSYLDTLRGRGVSLEIILVQLLAPTARYLGELWETDQADFTEVTVGLCRLQHLLRELGSAFEAEPGHGLPGQKRVLMAPVPGEHHTFGLLMVSEFFRRAGWEVTCDPALGVTELNDLVRREWFDVVALSLSCEPLLERAASVIRGVRRASCNPSVGILIGGRLFANNPALGAVVGADQVAINGQDAVQRADEMLARQVGRVNRQLC</sequence>
<dbReference type="EMBL" id="FOFO01000011">
    <property type="protein sequence ID" value="SEP93442.1"/>
    <property type="molecule type" value="Genomic_DNA"/>
</dbReference>
<dbReference type="InterPro" id="IPR036724">
    <property type="entry name" value="Cobalamin-bd_sf"/>
</dbReference>
<protein>
    <submittedName>
        <fullName evidence="3">Methanogenic corrinoid protein MtbC1</fullName>
    </submittedName>
</protein>
<dbReference type="PROSITE" id="PS51332">
    <property type="entry name" value="B12_BINDING"/>
    <property type="match status" value="1"/>
</dbReference>
<feature type="compositionally biased region" description="Basic and acidic residues" evidence="1">
    <location>
        <begin position="42"/>
        <end position="56"/>
    </location>
</feature>
<evidence type="ECO:0000313" key="4">
    <source>
        <dbReference type="Proteomes" id="UP000199496"/>
    </source>
</evidence>
<feature type="region of interest" description="Disordered" evidence="1">
    <location>
        <begin position="1"/>
        <end position="56"/>
    </location>
</feature>
<dbReference type="InterPro" id="IPR006158">
    <property type="entry name" value="Cobalamin-bd"/>
</dbReference>
<dbReference type="STRING" id="867345.SAMN05421693_11141"/>
<feature type="domain" description="B12-binding" evidence="2">
    <location>
        <begin position="201"/>
        <end position="333"/>
    </location>
</feature>
<evidence type="ECO:0000259" key="2">
    <source>
        <dbReference type="PROSITE" id="PS51332"/>
    </source>
</evidence>
<accession>A0A1H9BWW9</accession>
<dbReference type="Proteomes" id="UP000199496">
    <property type="component" value="Unassembled WGS sequence"/>
</dbReference>
<name>A0A1H9BWW9_9GAMM</name>
<keyword evidence="4" id="KW-1185">Reference proteome</keyword>
<dbReference type="Gene3D" id="3.40.50.280">
    <property type="entry name" value="Cobalamin-binding domain"/>
    <property type="match status" value="1"/>
</dbReference>
<evidence type="ECO:0000256" key="1">
    <source>
        <dbReference type="SAM" id="MobiDB-lite"/>
    </source>
</evidence>
<dbReference type="CDD" id="cd02065">
    <property type="entry name" value="B12-binding_like"/>
    <property type="match status" value="1"/>
</dbReference>
<dbReference type="AlphaFoldDB" id="A0A1H9BWW9"/>
<reference evidence="3 4" key="1">
    <citation type="submission" date="2016-10" db="EMBL/GenBank/DDBJ databases">
        <authorList>
            <person name="de Groot N.N."/>
        </authorList>
    </citation>
    <scope>NUCLEOTIDE SEQUENCE [LARGE SCALE GENOMIC DNA]</scope>
    <source>
        <strain evidence="3 4">B7-7</strain>
    </source>
</reference>
<gene>
    <name evidence="3" type="ORF">SAMN05421693_11141</name>
</gene>
<feature type="compositionally biased region" description="Basic and acidic residues" evidence="1">
    <location>
        <begin position="17"/>
        <end position="29"/>
    </location>
</feature>
<proteinExistence type="predicted"/>
<dbReference type="Pfam" id="PF02310">
    <property type="entry name" value="B12-binding"/>
    <property type="match status" value="1"/>
</dbReference>